<evidence type="ECO:0000256" key="1">
    <source>
        <dbReference type="SAM" id="MobiDB-lite"/>
    </source>
</evidence>
<organism evidence="2 3">
    <name type="scientific">Caulochytrium protostelioides</name>
    <dbReference type="NCBI Taxonomy" id="1555241"/>
    <lineage>
        <taxon>Eukaryota</taxon>
        <taxon>Fungi</taxon>
        <taxon>Fungi incertae sedis</taxon>
        <taxon>Chytridiomycota</taxon>
        <taxon>Chytridiomycota incertae sedis</taxon>
        <taxon>Chytridiomycetes</taxon>
        <taxon>Caulochytriales</taxon>
        <taxon>Caulochytriaceae</taxon>
        <taxon>Caulochytrium</taxon>
    </lineage>
</organism>
<dbReference type="EMBL" id="ML014252">
    <property type="protein sequence ID" value="RKO99853.1"/>
    <property type="molecule type" value="Genomic_DNA"/>
</dbReference>
<feature type="compositionally biased region" description="Low complexity" evidence="1">
    <location>
        <begin position="430"/>
        <end position="450"/>
    </location>
</feature>
<feature type="region of interest" description="Disordered" evidence="1">
    <location>
        <begin position="422"/>
        <end position="450"/>
    </location>
</feature>
<dbReference type="Proteomes" id="UP000274922">
    <property type="component" value="Unassembled WGS sequence"/>
</dbReference>
<dbReference type="STRING" id="1555241.A0A4P9X471"/>
<evidence type="ECO:0000313" key="2">
    <source>
        <dbReference type="EMBL" id="RKO99853.1"/>
    </source>
</evidence>
<dbReference type="OrthoDB" id="73465at2759"/>
<feature type="region of interest" description="Disordered" evidence="1">
    <location>
        <begin position="1"/>
        <end position="23"/>
    </location>
</feature>
<reference evidence="3" key="1">
    <citation type="journal article" date="2018" name="Nat. Microbiol.">
        <title>Leveraging single-cell genomics to expand the fungal tree of life.</title>
        <authorList>
            <person name="Ahrendt S.R."/>
            <person name="Quandt C.A."/>
            <person name="Ciobanu D."/>
            <person name="Clum A."/>
            <person name="Salamov A."/>
            <person name="Andreopoulos B."/>
            <person name="Cheng J.F."/>
            <person name="Woyke T."/>
            <person name="Pelin A."/>
            <person name="Henrissat B."/>
            <person name="Reynolds N.K."/>
            <person name="Benny G.L."/>
            <person name="Smith M.E."/>
            <person name="James T.Y."/>
            <person name="Grigoriev I.V."/>
        </authorList>
    </citation>
    <scope>NUCLEOTIDE SEQUENCE [LARGE SCALE GENOMIC DNA]</scope>
    <source>
        <strain evidence="3">ATCC 52028</strain>
    </source>
</reference>
<dbReference type="AlphaFoldDB" id="A0A4P9X471"/>
<sequence length="478" mass="50358">MTDPLTRAGRFTTTAGTPQVSDGLGAKAGAARPLAAEPFRFTFVCEPTETLTDETCEYVKAAFQNVGKRIAQALQIYEPIHVQATFRSFCNGQLPCSLSNTLGTAASAAYFSARPSGDTSEDGWAFYPQSLVKQLDTDYALTYNPYDLLASFNADYNFWFSASGLPIQPDQTDFEWLCAHELVHGLGMQSGWSLWSSTYPPSQGFPASGHVLAPVLNVDLPDGADAATPDDTVVTSWQPLNRFDQFLRDAAAAPLSAQAKTIGTFQALNATLREFITQFQQHPAAAAAAEAAYNATTSGTAAVTFQSWKDAQGLPTPRGPNGQAPAMQLTLATSPGEFLPGTSLAHVDYATYANSAEFLMVPSVQNLTGTTFDTYIAKANATSRGALVGPFGPLTLGLLHALGWPTVKEPARGSLTVNPLPGTFGGATNTTASQPAEATTTASPSSSRSAAGSSGPRALLALVLLLPLWQLSSALLLV</sequence>
<gene>
    <name evidence="2" type="ORF">CXG81DRAFT_20122</name>
</gene>
<accession>A0A4P9X471</accession>
<evidence type="ECO:0000313" key="3">
    <source>
        <dbReference type="Proteomes" id="UP000274922"/>
    </source>
</evidence>
<proteinExistence type="predicted"/>
<protein>
    <recommendedName>
        <fullName evidence="4">Sequence orphan</fullName>
    </recommendedName>
</protein>
<name>A0A4P9X471_9FUNG</name>
<evidence type="ECO:0008006" key="4">
    <source>
        <dbReference type="Google" id="ProtNLM"/>
    </source>
</evidence>
<keyword evidence="3" id="KW-1185">Reference proteome</keyword>